<name>A0A1H0HLC9_9GAMM</name>
<reference evidence="3" key="1">
    <citation type="submission" date="2016-10" db="EMBL/GenBank/DDBJ databases">
        <authorList>
            <person name="Varghese N."/>
            <person name="Submissions S."/>
        </authorList>
    </citation>
    <scope>NUCLEOTIDE SEQUENCE [LARGE SCALE GENOMIC DNA]</scope>
    <source>
        <strain evidence="3">CGMCC 1.6444</strain>
    </source>
</reference>
<keyword evidence="3" id="KW-1185">Reference proteome</keyword>
<evidence type="ECO:0000313" key="3">
    <source>
        <dbReference type="Proteomes" id="UP000199075"/>
    </source>
</evidence>
<dbReference type="InterPro" id="IPR041657">
    <property type="entry name" value="HTH_17"/>
</dbReference>
<dbReference type="EMBL" id="FNIV01000004">
    <property type="protein sequence ID" value="SDO19833.1"/>
    <property type="molecule type" value="Genomic_DNA"/>
</dbReference>
<evidence type="ECO:0000259" key="1">
    <source>
        <dbReference type="Pfam" id="PF12728"/>
    </source>
</evidence>
<organism evidence="2 3">
    <name type="scientific">Halomonas shengliensis</name>
    <dbReference type="NCBI Taxonomy" id="419597"/>
    <lineage>
        <taxon>Bacteria</taxon>
        <taxon>Pseudomonadati</taxon>
        <taxon>Pseudomonadota</taxon>
        <taxon>Gammaproteobacteria</taxon>
        <taxon>Oceanospirillales</taxon>
        <taxon>Halomonadaceae</taxon>
        <taxon>Halomonas</taxon>
    </lineage>
</organism>
<dbReference type="OrthoDB" id="5297660at2"/>
<dbReference type="STRING" id="419597.SAMN04487957_104212"/>
<feature type="domain" description="Helix-turn-helix" evidence="1">
    <location>
        <begin position="10"/>
        <end position="60"/>
    </location>
</feature>
<dbReference type="SUPFAM" id="SSF46955">
    <property type="entry name" value="Putative DNA-binding domain"/>
    <property type="match status" value="1"/>
</dbReference>
<dbReference type="RefSeq" id="WP_089678027.1">
    <property type="nucleotide sequence ID" value="NZ_FNIV01000004.1"/>
</dbReference>
<dbReference type="InterPro" id="IPR009061">
    <property type="entry name" value="DNA-bd_dom_put_sf"/>
</dbReference>
<protein>
    <submittedName>
        <fullName evidence="2">Transcriptional regulator, AlpA family</fullName>
    </submittedName>
</protein>
<proteinExistence type="predicted"/>
<evidence type="ECO:0000313" key="2">
    <source>
        <dbReference type="EMBL" id="SDO19833.1"/>
    </source>
</evidence>
<sequence>MTDHTKERPFLTDRETADRYRVSPSTVWRWVQAGAFPRPLKLGAGCTRWRLEDLEEFEASREVRA</sequence>
<accession>A0A1H0HLC9</accession>
<dbReference type="AlphaFoldDB" id="A0A1H0HLC9"/>
<dbReference type="Gene3D" id="1.10.238.160">
    <property type="match status" value="1"/>
</dbReference>
<dbReference type="Pfam" id="PF12728">
    <property type="entry name" value="HTH_17"/>
    <property type="match status" value="1"/>
</dbReference>
<dbReference type="Proteomes" id="UP000199075">
    <property type="component" value="Unassembled WGS sequence"/>
</dbReference>
<gene>
    <name evidence="2" type="ORF">SAMN04487957_104212</name>
</gene>